<keyword evidence="5" id="KW-1185">Reference proteome</keyword>
<evidence type="ECO:0000313" key="4">
    <source>
        <dbReference type="EMBL" id="GGI10649.1"/>
    </source>
</evidence>
<dbReference type="InterPro" id="IPR041522">
    <property type="entry name" value="CdaR_GGDEF"/>
</dbReference>
<feature type="domain" description="PucR C-terminal helix-turn-helix" evidence="2">
    <location>
        <begin position="442"/>
        <end position="498"/>
    </location>
</feature>
<feature type="domain" description="CdaR GGDEF-like" evidence="3">
    <location>
        <begin position="271"/>
        <end position="394"/>
    </location>
</feature>
<protein>
    <recommendedName>
        <fullName evidence="6">PucR family transcriptional regulator</fullName>
    </recommendedName>
</protein>
<evidence type="ECO:0000259" key="3">
    <source>
        <dbReference type="Pfam" id="PF17853"/>
    </source>
</evidence>
<evidence type="ECO:0008006" key="6">
    <source>
        <dbReference type="Google" id="ProtNLM"/>
    </source>
</evidence>
<proteinExistence type="inferred from homology"/>
<evidence type="ECO:0000313" key="5">
    <source>
        <dbReference type="Proteomes" id="UP000632535"/>
    </source>
</evidence>
<comment type="similarity">
    <text evidence="1">Belongs to the CdaR family.</text>
</comment>
<dbReference type="PANTHER" id="PTHR33744">
    <property type="entry name" value="CARBOHYDRATE DIACID REGULATOR"/>
    <property type="match status" value="1"/>
</dbReference>
<evidence type="ECO:0000256" key="1">
    <source>
        <dbReference type="ARBA" id="ARBA00006754"/>
    </source>
</evidence>
<evidence type="ECO:0000259" key="2">
    <source>
        <dbReference type="Pfam" id="PF13556"/>
    </source>
</evidence>
<name>A0ABQ2B8N5_9MICO</name>
<dbReference type="RefSeq" id="WP_188524752.1">
    <property type="nucleotide sequence ID" value="NZ_BMDG01000012.1"/>
</dbReference>
<comment type="caution">
    <text evidence="4">The sequence shown here is derived from an EMBL/GenBank/DDBJ whole genome shotgun (WGS) entry which is preliminary data.</text>
</comment>
<accession>A0ABQ2B8N5</accession>
<dbReference type="EMBL" id="BMDG01000012">
    <property type="protein sequence ID" value="GGI10649.1"/>
    <property type="molecule type" value="Genomic_DNA"/>
</dbReference>
<dbReference type="Gene3D" id="1.10.10.2840">
    <property type="entry name" value="PucR C-terminal helix-turn-helix domain"/>
    <property type="match status" value="1"/>
</dbReference>
<gene>
    <name evidence="4" type="ORF">GCM10007368_32280</name>
</gene>
<dbReference type="InterPro" id="IPR051448">
    <property type="entry name" value="CdaR-like_regulators"/>
</dbReference>
<dbReference type="Proteomes" id="UP000632535">
    <property type="component" value="Unassembled WGS sequence"/>
</dbReference>
<dbReference type="InterPro" id="IPR025736">
    <property type="entry name" value="PucR_C-HTH_dom"/>
</dbReference>
<reference evidence="5" key="1">
    <citation type="journal article" date="2019" name="Int. J. Syst. Evol. Microbiol.">
        <title>The Global Catalogue of Microorganisms (GCM) 10K type strain sequencing project: providing services to taxonomists for standard genome sequencing and annotation.</title>
        <authorList>
            <consortium name="The Broad Institute Genomics Platform"/>
            <consortium name="The Broad Institute Genome Sequencing Center for Infectious Disease"/>
            <person name="Wu L."/>
            <person name="Ma J."/>
        </authorList>
    </citation>
    <scope>NUCLEOTIDE SEQUENCE [LARGE SCALE GENOMIC DNA]</scope>
    <source>
        <strain evidence="5">CCM 8653</strain>
    </source>
</reference>
<sequence length="503" mass="53614">MSDGLTLSALLAHPRNGGTRHVAGGGRTERTWSSAVVETSEDALPPSADSALAVIVSGPPSAPWQLDALLRRVRDRGFTGLVLPDAAAVHESASLADRLGLVLLVVDRPWELARTCWEMLEQRDAMTLSLVRHVAQSIEYHAEDLPDQLRHVAANLGYGVALVDRAGVLVSAGPPLAQGVLEEISFSGWADTVRTDAGACASVRVESPSREGLRLVVHGAALTDAQLAALTTAAEVAMPMVAARLLLDEIAAVSDVSLSSGLLSDFLEQKGAPDPDVERRMRERGWRTSGFHVGFRMLARGRLDPFELVRAVRRELGRLPVDSHVTTRGRGVLGWLTFADRPSPTDLERRIAALRDLHATAGDQFPVATGVGSLQEGGQGMVSTLEEAADAARLAVSRSSSSWFLHIDRLGLEQLLLAWTGNDTFVPTAQALLAPLTAAERATLTAFLDHESQVAATATALGVHRNTVTGRMQRIQEALGIDLDDPEARLAVHLACRAAAPAS</sequence>
<dbReference type="InterPro" id="IPR042070">
    <property type="entry name" value="PucR_C-HTH_sf"/>
</dbReference>
<dbReference type="Pfam" id="PF13556">
    <property type="entry name" value="HTH_30"/>
    <property type="match status" value="1"/>
</dbReference>
<dbReference type="Pfam" id="PF17853">
    <property type="entry name" value="GGDEF_2"/>
    <property type="match status" value="1"/>
</dbReference>
<organism evidence="4 5">
    <name type="scientific">Isoptericola cucumis</name>
    <dbReference type="NCBI Taxonomy" id="1776856"/>
    <lineage>
        <taxon>Bacteria</taxon>
        <taxon>Bacillati</taxon>
        <taxon>Actinomycetota</taxon>
        <taxon>Actinomycetes</taxon>
        <taxon>Micrococcales</taxon>
        <taxon>Promicromonosporaceae</taxon>
        <taxon>Isoptericola</taxon>
    </lineage>
</organism>
<dbReference type="PANTHER" id="PTHR33744:SF1">
    <property type="entry name" value="DNA-BINDING TRANSCRIPTIONAL ACTIVATOR ADER"/>
    <property type="match status" value="1"/>
</dbReference>